<evidence type="ECO:0000313" key="6">
    <source>
        <dbReference type="EMBL" id="GFE53643.1"/>
    </source>
</evidence>
<dbReference type="EMBL" id="BLIY01000007">
    <property type="protein sequence ID" value="GFE53643.1"/>
    <property type="molecule type" value="Genomic_DNA"/>
</dbReference>
<keyword evidence="7" id="KW-1185">Reference proteome</keyword>
<dbReference type="AlphaFoldDB" id="A0A9W5TBE9"/>
<feature type="chain" id="PRO_5040817699" evidence="5">
    <location>
        <begin position="23"/>
        <end position="293"/>
    </location>
</feature>
<dbReference type="InterPro" id="IPR043141">
    <property type="entry name" value="Ribosomal_uL10-like_sf"/>
</dbReference>
<evidence type="ECO:0000256" key="2">
    <source>
        <dbReference type="ARBA" id="ARBA00022980"/>
    </source>
</evidence>
<evidence type="ECO:0000256" key="5">
    <source>
        <dbReference type="SAM" id="SignalP"/>
    </source>
</evidence>
<dbReference type="GO" id="GO:1990904">
    <property type="term" value="C:ribonucleoprotein complex"/>
    <property type="evidence" value="ECO:0007669"/>
    <property type="project" value="UniProtKB-KW"/>
</dbReference>
<accession>A0A9W5TBE9</accession>
<keyword evidence="3" id="KW-0687">Ribonucleoprotein</keyword>
<evidence type="ECO:0000256" key="1">
    <source>
        <dbReference type="ARBA" id="ARBA00008889"/>
    </source>
</evidence>
<gene>
    <name evidence="6" type="ORF">BaOVIS_010470</name>
</gene>
<protein>
    <submittedName>
        <fullName evidence="6">50S ribosomal protein L10</fullName>
    </submittedName>
</protein>
<feature type="region of interest" description="Disordered" evidence="4">
    <location>
        <begin position="240"/>
        <end position="293"/>
    </location>
</feature>
<evidence type="ECO:0000256" key="3">
    <source>
        <dbReference type="ARBA" id="ARBA00023274"/>
    </source>
</evidence>
<dbReference type="Proteomes" id="UP001057455">
    <property type="component" value="Unassembled WGS sequence"/>
</dbReference>
<dbReference type="Pfam" id="PF00466">
    <property type="entry name" value="Ribosomal_L10"/>
    <property type="match status" value="1"/>
</dbReference>
<name>A0A9W5TBE9_BABOV</name>
<dbReference type="OrthoDB" id="360689at2759"/>
<organism evidence="6 7">
    <name type="scientific">Babesia ovis</name>
    <dbReference type="NCBI Taxonomy" id="5869"/>
    <lineage>
        <taxon>Eukaryota</taxon>
        <taxon>Sar</taxon>
        <taxon>Alveolata</taxon>
        <taxon>Apicomplexa</taxon>
        <taxon>Aconoidasida</taxon>
        <taxon>Piroplasmida</taxon>
        <taxon>Babesiidae</taxon>
        <taxon>Babesia</taxon>
    </lineage>
</organism>
<evidence type="ECO:0000313" key="7">
    <source>
        <dbReference type="Proteomes" id="UP001057455"/>
    </source>
</evidence>
<proteinExistence type="inferred from homology"/>
<dbReference type="InterPro" id="IPR001790">
    <property type="entry name" value="Ribosomal_uL10"/>
</dbReference>
<dbReference type="GO" id="GO:0005840">
    <property type="term" value="C:ribosome"/>
    <property type="evidence" value="ECO:0007669"/>
    <property type="project" value="UniProtKB-KW"/>
</dbReference>
<feature type="signal peptide" evidence="5">
    <location>
        <begin position="1"/>
        <end position="22"/>
    </location>
</feature>
<feature type="compositionally biased region" description="Polar residues" evidence="4">
    <location>
        <begin position="245"/>
        <end position="293"/>
    </location>
</feature>
<comment type="similarity">
    <text evidence="1">Belongs to the universal ribosomal protein uL10 family.</text>
</comment>
<keyword evidence="2 6" id="KW-0689">Ribosomal protein</keyword>
<keyword evidence="5" id="KW-0732">Signal</keyword>
<evidence type="ECO:0000256" key="4">
    <source>
        <dbReference type="SAM" id="MobiDB-lite"/>
    </source>
</evidence>
<dbReference type="Gene3D" id="3.30.70.1730">
    <property type="match status" value="1"/>
</dbReference>
<dbReference type="SUPFAM" id="SSF160369">
    <property type="entry name" value="Ribosomal protein L10-like"/>
    <property type="match status" value="1"/>
</dbReference>
<comment type="caution">
    <text evidence="6">The sequence shown here is derived from an EMBL/GenBank/DDBJ whole genome shotgun (WGS) entry which is preliminary data.</text>
</comment>
<reference evidence="6" key="1">
    <citation type="submission" date="2019-12" db="EMBL/GenBank/DDBJ databases">
        <title>Genome sequence of Babesia ovis.</title>
        <authorList>
            <person name="Yamagishi J."/>
            <person name="Sevinc F."/>
            <person name="Xuan X."/>
        </authorList>
    </citation>
    <scope>NUCLEOTIDE SEQUENCE</scope>
    <source>
        <strain evidence="6">Selcuk</strain>
    </source>
</reference>
<dbReference type="PANTHER" id="PTHR11560">
    <property type="entry name" value="39S RIBOSOMAL PROTEIN L10, MITOCHONDRIAL"/>
    <property type="match status" value="1"/>
</dbReference>
<sequence length="293" mass="32474">MYLYRHSLLLALLFQAAAYVDSFIHHGTSLRQFRLHSKLLKEPKIPKTTQRYMTTRAGKAEIIVHLGELLRRSQVVLRFTYKRFTPNERRVLNRKLRSFIYVGKDGSQPCAKLRMVKNTLIEKAMIGTPWEVFAPRMHGPSMCFFIFDEGRLPHILGAIERLRATDKKIRRHVTLESASFAGRVVEPPEIMRLADYNSREDVIARLMGALNGGACRIACGLQSLMAKLAVALNEVVKSGPAPEVQTPTVNSAPEVQTPTANSAPEVQTPTANSAPGQTPTANSAPGQTTAANT</sequence>
<dbReference type="InterPro" id="IPR047865">
    <property type="entry name" value="Ribosomal_uL10_bac_type"/>
</dbReference>